<dbReference type="KEGG" id="pti:PHATRDRAFT_47436"/>
<dbReference type="Pfam" id="PF02872">
    <property type="entry name" value="5_nucleotid_C"/>
    <property type="match status" value="1"/>
</dbReference>
<dbReference type="Gene3D" id="3.90.780.10">
    <property type="entry name" value="5'-Nucleotidase, C-terminal domain"/>
    <property type="match status" value="1"/>
</dbReference>
<dbReference type="Gene3D" id="1.10.238.10">
    <property type="entry name" value="EF-hand"/>
    <property type="match status" value="1"/>
</dbReference>
<dbReference type="GeneID" id="7202562"/>
<dbReference type="SUPFAM" id="SSF55816">
    <property type="entry name" value="5'-nucleotidase (syn. UDP-sugar hydrolase), C-terminal domain"/>
    <property type="match status" value="1"/>
</dbReference>
<comment type="similarity">
    <text evidence="1">Belongs to the 5'-nucleotidase family.</text>
</comment>
<dbReference type="InterPro" id="IPR029052">
    <property type="entry name" value="Metallo-depent_PP-like"/>
</dbReference>
<dbReference type="GO" id="GO:0016787">
    <property type="term" value="F:hydrolase activity"/>
    <property type="evidence" value="ECO:0007669"/>
    <property type="project" value="InterPro"/>
</dbReference>
<name>B7G3D3_PHATC</name>
<reference evidence="6" key="2">
    <citation type="submission" date="2008-08" db="EMBL/GenBank/DDBJ databases">
        <authorList>
            <consortium name="Diatom Consortium"/>
            <person name="Grigoriev I."/>
            <person name="Grimwood J."/>
            <person name="Kuo A."/>
            <person name="Otillar R.P."/>
            <person name="Salamov A."/>
            <person name="Detter J.C."/>
            <person name="Lindquist E."/>
            <person name="Shapiro H."/>
            <person name="Lucas S."/>
            <person name="Glavina del Rio T."/>
            <person name="Pitluck S."/>
            <person name="Rokhsar D."/>
            <person name="Bowler C."/>
        </authorList>
    </citation>
    <scope>GENOME REANNOTATION</scope>
    <source>
        <strain evidence="6">CCAP 1055/1</strain>
    </source>
</reference>
<evidence type="ECO:0000313" key="6">
    <source>
        <dbReference type="Proteomes" id="UP000000759"/>
    </source>
</evidence>
<protein>
    <recommendedName>
        <fullName evidence="4">EF-hand domain-containing protein</fullName>
    </recommendedName>
</protein>
<dbReference type="PANTHER" id="PTHR11575">
    <property type="entry name" value="5'-NUCLEOTIDASE-RELATED"/>
    <property type="match status" value="1"/>
</dbReference>
<dbReference type="InterPro" id="IPR006179">
    <property type="entry name" value="5_nucleotidase/apyrase"/>
</dbReference>
<dbReference type="SUPFAM" id="SSF47473">
    <property type="entry name" value="EF-hand"/>
    <property type="match status" value="1"/>
</dbReference>
<dbReference type="InParanoid" id="B7G3D3"/>
<keyword evidence="3" id="KW-0106">Calcium</keyword>
<accession>B7G3D3</accession>
<dbReference type="CDD" id="cd00051">
    <property type="entry name" value="EFh"/>
    <property type="match status" value="1"/>
</dbReference>
<keyword evidence="2" id="KW-0732">Signal</keyword>
<evidence type="ECO:0000313" key="5">
    <source>
        <dbReference type="EMBL" id="EEC46812.1"/>
    </source>
</evidence>
<dbReference type="PROSITE" id="PS50222">
    <property type="entry name" value="EF_HAND_2"/>
    <property type="match status" value="2"/>
</dbReference>
<dbReference type="GO" id="GO:0005509">
    <property type="term" value="F:calcium ion binding"/>
    <property type="evidence" value="ECO:0007669"/>
    <property type="project" value="InterPro"/>
</dbReference>
<dbReference type="eggNOG" id="ENOG502SBVT">
    <property type="taxonomic scope" value="Eukaryota"/>
</dbReference>
<dbReference type="PANTHER" id="PTHR11575:SF48">
    <property type="entry name" value="5'-NUCLEOTIDASE"/>
    <property type="match status" value="1"/>
</dbReference>
<dbReference type="InterPro" id="IPR018247">
    <property type="entry name" value="EF_Hand_1_Ca_BS"/>
</dbReference>
<dbReference type="InterPro" id="IPR002048">
    <property type="entry name" value="EF_hand_dom"/>
</dbReference>
<dbReference type="Pfam" id="PF00149">
    <property type="entry name" value="Metallophos"/>
    <property type="match status" value="1"/>
</dbReference>
<dbReference type="InterPro" id="IPR011992">
    <property type="entry name" value="EF-hand-dom_pair"/>
</dbReference>
<dbReference type="InterPro" id="IPR004843">
    <property type="entry name" value="Calcineurin-like_PHP"/>
</dbReference>
<dbReference type="OMA" id="DKGAFMM"/>
<evidence type="ECO:0000256" key="3">
    <source>
        <dbReference type="ARBA" id="ARBA00022837"/>
    </source>
</evidence>
<gene>
    <name evidence="5" type="ORF">PHATRDRAFT_47436</name>
</gene>
<dbReference type="PROSITE" id="PS00018">
    <property type="entry name" value="EF_HAND_1"/>
    <property type="match status" value="1"/>
</dbReference>
<sequence length="573" mass="63641">MSSQILPRLRLVHFSDVYELKNLSKLQTFLSQLSPPPVALVLGGDFLSPSTLSALDGGKGILTLMVLGSAGMVSTLRALGVTHATVGNHEADLKVSTLEKRLRKLAKGAKLINSNIKDVPDAPWFKEVFHPWSVLQTPCRKVTVAMGGFLSDEEGVFRDNTFKGAHIGDVTKAFDRVYRESVLNGPADVFLPVTHQTIYRDTLFAKHVLQTQPGLTLVLGGHEHSHYDLIVKSDNELFPDRSARILKGDSDATSVNLVDLTFDIVNDQFQTVEIDASLIDITAYEPSKVVQSIVDSHMSLLDSLDHETIVNADNLLPPGTPLSSERTRYSQTTVGSVLCQAIKEELEVDVAVINGATIKGNKRYEGSVMSYAQLKEELPFPTKMVVVPMKRWELQQAIYYSRTNPPSSNDIEEPERKGFLQVDVDFDRLGSHTGGQEDELLVALPRNLLKGFCKILPLMDIGDRLEKVGSLDLENHNFVPAIDLVVRHFCKEQWYELVHDNTFESLDRGDKGFLSREDVKTMMHKALGHEPAAFLVDDMISSIDADNNGVIDPGEFSHLLAQMERDHGMIKFD</sequence>
<dbReference type="PaxDb" id="2850-Phatr47436"/>
<dbReference type="GO" id="GO:0009166">
    <property type="term" value="P:nucleotide catabolic process"/>
    <property type="evidence" value="ECO:0007669"/>
    <property type="project" value="InterPro"/>
</dbReference>
<dbReference type="InterPro" id="IPR008334">
    <property type="entry name" value="5'-Nucleotdase_C"/>
</dbReference>
<dbReference type="Gene3D" id="3.60.21.10">
    <property type="match status" value="1"/>
</dbReference>
<dbReference type="EMBL" id="CM000615">
    <property type="protein sequence ID" value="EEC46812.1"/>
    <property type="molecule type" value="Genomic_DNA"/>
</dbReference>
<dbReference type="InterPro" id="IPR036907">
    <property type="entry name" value="5'-Nucleotdase_C_sf"/>
</dbReference>
<evidence type="ECO:0000259" key="4">
    <source>
        <dbReference type="PROSITE" id="PS50222"/>
    </source>
</evidence>
<dbReference type="Proteomes" id="UP000000759">
    <property type="component" value="Chromosome 13"/>
</dbReference>
<keyword evidence="6" id="KW-1185">Reference proteome</keyword>
<evidence type="ECO:0000256" key="1">
    <source>
        <dbReference type="ARBA" id="ARBA00006654"/>
    </source>
</evidence>
<dbReference type="OrthoDB" id="10252235at2759"/>
<dbReference type="SUPFAM" id="SSF56300">
    <property type="entry name" value="Metallo-dependent phosphatases"/>
    <property type="match status" value="1"/>
</dbReference>
<evidence type="ECO:0000256" key="2">
    <source>
        <dbReference type="ARBA" id="ARBA00022729"/>
    </source>
</evidence>
<dbReference type="SMART" id="SM00054">
    <property type="entry name" value="EFh"/>
    <property type="match status" value="2"/>
</dbReference>
<proteinExistence type="inferred from homology"/>
<reference evidence="5 6" key="1">
    <citation type="journal article" date="2008" name="Nature">
        <title>The Phaeodactylum genome reveals the evolutionary history of diatom genomes.</title>
        <authorList>
            <person name="Bowler C."/>
            <person name="Allen A.E."/>
            <person name="Badger J.H."/>
            <person name="Grimwood J."/>
            <person name="Jabbari K."/>
            <person name="Kuo A."/>
            <person name="Maheswari U."/>
            <person name="Martens C."/>
            <person name="Maumus F."/>
            <person name="Otillar R.P."/>
            <person name="Rayko E."/>
            <person name="Salamov A."/>
            <person name="Vandepoele K."/>
            <person name="Beszteri B."/>
            <person name="Gruber A."/>
            <person name="Heijde M."/>
            <person name="Katinka M."/>
            <person name="Mock T."/>
            <person name="Valentin K."/>
            <person name="Verret F."/>
            <person name="Berges J.A."/>
            <person name="Brownlee C."/>
            <person name="Cadoret J.P."/>
            <person name="Chiovitti A."/>
            <person name="Choi C.J."/>
            <person name="Coesel S."/>
            <person name="De Martino A."/>
            <person name="Detter J.C."/>
            <person name="Durkin C."/>
            <person name="Falciatore A."/>
            <person name="Fournet J."/>
            <person name="Haruta M."/>
            <person name="Huysman M.J."/>
            <person name="Jenkins B.D."/>
            <person name="Jiroutova K."/>
            <person name="Jorgensen R.E."/>
            <person name="Joubert Y."/>
            <person name="Kaplan A."/>
            <person name="Kroger N."/>
            <person name="Kroth P.G."/>
            <person name="La Roche J."/>
            <person name="Lindquist E."/>
            <person name="Lommer M."/>
            <person name="Martin-Jezequel V."/>
            <person name="Lopez P.J."/>
            <person name="Lucas S."/>
            <person name="Mangogna M."/>
            <person name="McGinnis K."/>
            <person name="Medlin L.K."/>
            <person name="Montsant A."/>
            <person name="Oudot-Le Secq M.P."/>
            <person name="Napoli C."/>
            <person name="Obornik M."/>
            <person name="Parker M.S."/>
            <person name="Petit J.L."/>
            <person name="Porcel B.M."/>
            <person name="Poulsen N."/>
            <person name="Robison M."/>
            <person name="Rychlewski L."/>
            <person name="Rynearson T.A."/>
            <person name="Schmutz J."/>
            <person name="Shapiro H."/>
            <person name="Siaut M."/>
            <person name="Stanley M."/>
            <person name="Sussman M.R."/>
            <person name="Taylor A.R."/>
            <person name="Vardi A."/>
            <person name="von Dassow P."/>
            <person name="Vyverman W."/>
            <person name="Willis A."/>
            <person name="Wyrwicz L.S."/>
            <person name="Rokhsar D.S."/>
            <person name="Weissenbach J."/>
            <person name="Armbrust E.V."/>
            <person name="Green B.R."/>
            <person name="Van de Peer Y."/>
            <person name="Grigoriev I.V."/>
        </authorList>
    </citation>
    <scope>NUCLEOTIDE SEQUENCE [LARGE SCALE GENOMIC DNA]</scope>
    <source>
        <strain evidence="5 6">CCAP 1055/1</strain>
    </source>
</reference>
<feature type="domain" description="EF-hand" evidence="4">
    <location>
        <begin position="494"/>
        <end position="529"/>
    </location>
</feature>
<dbReference type="AlphaFoldDB" id="B7G3D3"/>
<dbReference type="RefSeq" id="XP_002181598.1">
    <property type="nucleotide sequence ID" value="XM_002181562.1"/>
</dbReference>
<feature type="domain" description="EF-hand" evidence="4">
    <location>
        <begin position="531"/>
        <end position="566"/>
    </location>
</feature>
<dbReference type="HOGENOM" id="CLU_005854_7_2_1"/>
<organism evidence="5 6">
    <name type="scientific">Phaeodactylum tricornutum (strain CCAP 1055/1)</name>
    <dbReference type="NCBI Taxonomy" id="556484"/>
    <lineage>
        <taxon>Eukaryota</taxon>
        <taxon>Sar</taxon>
        <taxon>Stramenopiles</taxon>
        <taxon>Ochrophyta</taxon>
        <taxon>Bacillariophyta</taxon>
        <taxon>Bacillariophyceae</taxon>
        <taxon>Bacillariophycidae</taxon>
        <taxon>Naviculales</taxon>
        <taxon>Phaeodactylaceae</taxon>
        <taxon>Phaeodactylum</taxon>
    </lineage>
</organism>